<evidence type="ECO:0000313" key="3">
    <source>
        <dbReference type="EMBL" id="MDT0678772.1"/>
    </source>
</evidence>
<dbReference type="EMBL" id="JAVRHK010000041">
    <property type="protein sequence ID" value="MDT0678772.1"/>
    <property type="molecule type" value="Genomic_DNA"/>
</dbReference>
<dbReference type="SUPFAM" id="SSF47413">
    <property type="entry name" value="lambda repressor-like DNA-binding domains"/>
    <property type="match status" value="1"/>
</dbReference>
<gene>
    <name evidence="3" type="ORF">RM539_19550</name>
</gene>
<dbReference type="Gene3D" id="1.10.10.2910">
    <property type="match status" value="1"/>
</dbReference>
<sequence>MSKFKEDIELLSKPGDVILETIEFIKMTQVELAERMGKTPSKINDIISGKEPITLSTAFLLEKVLGIDAQFWLNREVIYREKLSRYQQQEENKKYIKWAKEQPINDLKKLGYISKDASKAELSNECLKFYGVASPNQWNEIYKNTLSAPMYRKSGYHKSTISSLSALLRIGEIQMRKKIIKPFDKKLFKSNLIKIRELVRIHPEDLLIQVKDLCEEAGVHLIFSPNISEAPVNGIARWIGGSPLIQITDRFKTNDHFWFSFFHEAGHILLHGKKDIFIDGSDEDDGNHELREEEANNFASNFLLPVDIIKELDNYTEINDKTIRQLARLNKTHPAIIVGRLQHFKKVPYSFGNSFKLKVLFEEDMMK</sequence>
<reference evidence="3 4" key="1">
    <citation type="submission" date="2023-09" db="EMBL/GenBank/DDBJ databases">
        <authorList>
            <person name="Rey-Velasco X."/>
        </authorList>
    </citation>
    <scope>NUCLEOTIDE SEQUENCE [LARGE SCALE GENOMIC DNA]</scope>
    <source>
        <strain evidence="3 4">F117</strain>
    </source>
</reference>
<dbReference type="Pfam" id="PF06114">
    <property type="entry name" value="Peptidase_M78"/>
    <property type="match status" value="1"/>
</dbReference>
<evidence type="ECO:0000313" key="4">
    <source>
        <dbReference type="Proteomes" id="UP001262582"/>
    </source>
</evidence>
<evidence type="ECO:0000256" key="1">
    <source>
        <dbReference type="ARBA" id="ARBA00007227"/>
    </source>
</evidence>
<dbReference type="PANTHER" id="PTHR43236">
    <property type="entry name" value="ANTITOXIN HIGA1"/>
    <property type="match status" value="1"/>
</dbReference>
<name>A0ABU3DB74_9FLAO</name>
<dbReference type="RefSeq" id="WP_311505105.1">
    <property type="nucleotide sequence ID" value="NZ_JAVRHK010000041.1"/>
</dbReference>
<dbReference type="InterPro" id="IPR052345">
    <property type="entry name" value="Rad_response_metalloprotease"/>
</dbReference>
<dbReference type="PROSITE" id="PS50943">
    <property type="entry name" value="HTH_CROC1"/>
    <property type="match status" value="1"/>
</dbReference>
<dbReference type="SMART" id="SM00530">
    <property type="entry name" value="HTH_XRE"/>
    <property type="match status" value="1"/>
</dbReference>
<dbReference type="CDD" id="cd00093">
    <property type="entry name" value="HTH_XRE"/>
    <property type="match status" value="1"/>
</dbReference>
<dbReference type="Pfam" id="PF01381">
    <property type="entry name" value="HTH_3"/>
    <property type="match status" value="1"/>
</dbReference>
<protein>
    <submittedName>
        <fullName evidence="3">ImmA/IrrE family metallo-endopeptidase</fullName>
    </submittedName>
</protein>
<evidence type="ECO:0000259" key="2">
    <source>
        <dbReference type="PROSITE" id="PS50943"/>
    </source>
</evidence>
<dbReference type="InterPro" id="IPR010359">
    <property type="entry name" value="IrrE_HExxH"/>
</dbReference>
<comment type="caution">
    <text evidence="3">The sequence shown here is derived from an EMBL/GenBank/DDBJ whole genome shotgun (WGS) entry which is preliminary data.</text>
</comment>
<dbReference type="Gene3D" id="1.10.260.40">
    <property type="entry name" value="lambda repressor-like DNA-binding domains"/>
    <property type="match status" value="1"/>
</dbReference>
<dbReference type="InterPro" id="IPR010982">
    <property type="entry name" value="Lambda_DNA-bd_dom_sf"/>
</dbReference>
<dbReference type="PANTHER" id="PTHR43236:SF2">
    <property type="entry name" value="BLL0069 PROTEIN"/>
    <property type="match status" value="1"/>
</dbReference>
<dbReference type="InterPro" id="IPR001387">
    <property type="entry name" value="Cro/C1-type_HTH"/>
</dbReference>
<comment type="similarity">
    <text evidence="1">Belongs to the short-chain fatty acyl-CoA assimilation regulator (ScfR) family.</text>
</comment>
<proteinExistence type="inferred from homology"/>
<accession>A0ABU3DB74</accession>
<feature type="domain" description="HTH cro/C1-type" evidence="2">
    <location>
        <begin position="26"/>
        <end position="72"/>
    </location>
</feature>
<organism evidence="3 4">
    <name type="scientific">Autumnicola musiva</name>
    <dbReference type="NCBI Taxonomy" id="3075589"/>
    <lineage>
        <taxon>Bacteria</taxon>
        <taxon>Pseudomonadati</taxon>
        <taxon>Bacteroidota</taxon>
        <taxon>Flavobacteriia</taxon>
        <taxon>Flavobacteriales</taxon>
        <taxon>Flavobacteriaceae</taxon>
        <taxon>Autumnicola</taxon>
    </lineage>
</organism>
<dbReference type="Proteomes" id="UP001262582">
    <property type="component" value="Unassembled WGS sequence"/>
</dbReference>
<keyword evidence="4" id="KW-1185">Reference proteome</keyword>